<dbReference type="OrthoDB" id="5423360at2759"/>
<dbReference type="SUPFAM" id="SSF75304">
    <property type="entry name" value="Amidase signature (AS) enzymes"/>
    <property type="match status" value="1"/>
</dbReference>
<accession>A0A507ADT7</accession>
<name>A0A507ADT7_9PEZI</name>
<dbReference type="InParanoid" id="A0A507ADT7"/>
<dbReference type="InterPro" id="IPR058329">
    <property type="entry name" value="Arp1_N"/>
</dbReference>
<comment type="caution">
    <text evidence="4">The sequence shown here is derived from an EMBL/GenBank/DDBJ whole genome shotgun (WGS) entry which is preliminary data.</text>
</comment>
<dbReference type="Pfam" id="PF01425">
    <property type="entry name" value="Amidase"/>
    <property type="match status" value="1"/>
</dbReference>
<dbReference type="Gene3D" id="3.90.1300.10">
    <property type="entry name" value="Amidase signature (AS) domain"/>
    <property type="match status" value="1"/>
</dbReference>
<evidence type="ECO:0000256" key="1">
    <source>
        <dbReference type="SAM" id="SignalP"/>
    </source>
</evidence>
<dbReference type="Proteomes" id="UP000319257">
    <property type="component" value="Unassembled WGS sequence"/>
</dbReference>
<dbReference type="GeneID" id="41978219"/>
<dbReference type="RefSeq" id="XP_030988986.1">
    <property type="nucleotide sequence ID" value="XM_031133426.1"/>
</dbReference>
<dbReference type="InterPro" id="IPR023631">
    <property type="entry name" value="Amidase_dom"/>
</dbReference>
<dbReference type="STRING" id="1093900.A0A507ADT7"/>
<feature type="signal peptide" evidence="1">
    <location>
        <begin position="1"/>
        <end position="33"/>
    </location>
</feature>
<dbReference type="InterPro" id="IPR036928">
    <property type="entry name" value="AS_sf"/>
</dbReference>
<proteinExistence type="predicted"/>
<gene>
    <name evidence="4" type="ORF">E0L32_010772</name>
</gene>
<organism evidence="4 5">
    <name type="scientific">Thyridium curvatum</name>
    <dbReference type="NCBI Taxonomy" id="1093900"/>
    <lineage>
        <taxon>Eukaryota</taxon>
        <taxon>Fungi</taxon>
        <taxon>Dikarya</taxon>
        <taxon>Ascomycota</taxon>
        <taxon>Pezizomycotina</taxon>
        <taxon>Sordariomycetes</taxon>
        <taxon>Sordariomycetidae</taxon>
        <taxon>Thyridiales</taxon>
        <taxon>Thyridiaceae</taxon>
        <taxon>Thyridium</taxon>
    </lineage>
</organism>
<dbReference type="AlphaFoldDB" id="A0A507ADT7"/>
<feature type="chain" id="PRO_5021257898" evidence="1">
    <location>
        <begin position="34"/>
        <end position="654"/>
    </location>
</feature>
<evidence type="ECO:0000259" key="3">
    <source>
        <dbReference type="Pfam" id="PF26053"/>
    </source>
</evidence>
<dbReference type="Pfam" id="PF26053">
    <property type="entry name" value="DUF8016"/>
    <property type="match status" value="1"/>
</dbReference>
<evidence type="ECO:0000313" key="4">
    <source>
        <dbReference type="EMBL" id="TPX07275.1"/>
    </source>
</evidence>
<feature type="domain" description="Amidase" evidence="2">
    <location>
        <begin position="219"/>
        <end position="423"/>
    </location>
</feature>
<dbReference type="PANTHER" id="PTHR46310">
    <property type="entry name" value="AMIDASE 1"/>
    <property type="match status" value="1"/>
</dbReference>
<sequence length="654" mass="70469">MRFSSPPNLGSVSRPLVPVQAVVTLLLIQCASAKMAPLGQTVEINDVAYHIHPDAIGRLESCYRPKPSSGGVLPYDLLPITIFDVGQSQYNESSLKQWIASYLAKDDVFNEGFLQGTYLRVPGPKPNIALPDASGDSRISFIRPIEAGAIDCPAGPYMLSQSTGELFMPYRLYSDTQGSFHQGVIAAKGGRFEPLSSSLAGSSSVTIGVPSRLYYKPTAQKPLSGVRLGVKDLYDLEGIKTGAGSRAYYNIYPEANVTAVPVQRLIDAGAIVIGKMKTTQFAAPEFARDAIDYQAPFNPRGDGYQEVGSSSSGPGSGMGSYEWLDLALGSDTGGSIRVPAEDNGVFGNRPSHNKVALTNTVPLGPQFDTAGFLVRDAKLWKTACEVLYSDLTTNYTKYPSKILTYDLPSTATDNVSNLVVSFIDKLSKHISATSSAYNYTSHWSQTHPAGTPSDVQEFVGNTWAILTAQEQIKLVKEPFFKAYAAKYNGRQPFVNPSTNGSWSWAGSQSNQVDVAVANKTVFMDWWNQVAMPPNRDSCSDSLFLYMFNNAQPAYRNTYTGAAIGTQGLAGVLLGLNTGFISPMAGNPDFVVPIGEVRYKSTVTAHEEKLPVSIRIMAARGCDLMLLDLINELVGAGIIPKVNTGDSLDGGPIYI</sequence>
<dbReference type="EMBL" id="SKBQ01000091">
    <property type="protein sequence ID" value="TPX07275.1"/>
    <property type="molecule type" value="Genomic_DNA"/>
</dbReference>
<reference evidence="4 5" key="1">
    <citation type="submission" date="2019-06" db="EMBL/GenBank/DDBJ databases">
        <title>Draft genome sequence of the filamentous fungus Phialemoniopsis curvata isolated from diesel fuel.</title>
        <authorList>
            <person name="Varaljay V.A."/>
            <person name="Lyon W.J."/>
            <person name="Crouch A.L."/>
            <person name="Drake C.E."/>
            <person name="Hollomon J.M."/>
            <person name="Nadeau L.J."/>
            <person name="Nunn H.S."/>
            <person name="Stevenson B.S."/>
            <person name="Bojanowski C.L."/>
            <person name="Crookes-Goodson W.J."/>
        </authorList>
    </citation>
    <scope>NUCLEOTIDE SEQUENCE [LARGE SCALE GENOMIC DNA]</scope>
    <source>
        <strain evidence="4 5">D216</strain>
    </source>
</reference>
<evidence type="ECO:0000313" key="5">
    <source>
        <dbReference type="Proteomes" id="UP000319257"/>
    </source>
</evidence>
<keyword evidence="1" id="KW-0732">Signal</keyword>
<protein>
    <submittedName>
        <fullName evidence="4">Uncharacterized protein</fullName>
    </submittedName>
</protein>
<keyword evidence="5" id="KW-1185">Reference proteome</keyword>
<dbReference type="PANTHER" id="PTHR46310:SF7">
    <property type="entry name" value="AMIDASE 1"/>
    <property type="match status" value="1"/>
</dbReference>
<feature type="domain" description="Scytalone dehydratase-like protein Arp1 N-terminal" evidence="3">
    <location>
        <begin position="76"/>
        <end position="125"/>
    </location>
</feature>
<evidence type="ECO:0000259" key="2">
    <source>
        <dbReference type="Pfam" id="PF01425"/>
    </source>
</evidence>